<feature type="binding site" evidence="4">
    <location>
        <begin position="97"/>
        <end position="100"/>
    </location>
    <ligand>
        <name>substrate</name>
    </ligand>
</feature>
<dbReference type="GO" id="GO:0006014">
    <property type="term" value="P:D-ribose metabolic process"/>
    <property type="evidence" value="ECO:0007669"/>
    <property type="project" value="TreeGrafter"/>
</dbReference>
<reference evidence="5" key="2">
    <citation type="journal article" date="2022" name="Nat. Microbiol.">
        <title>A closed Candidatus Odinarchaeum chromosome exposes Asgard archaeal viruses.</title>
        <authorList>
            <person name="Tamarit D."/>
            <person name="Caceres E.F."/>
            <person name="Krupovic M."/>
            <person name="Nijland R."/>
            <person name="Eme L."/>
            <person name="Robinson N.P."/>
            <person name="Ettema T.J.G."/>
        </authorList>
    </citation>
    <scope>NUCLEOTIDE SEQUENCE</scope>
    <source>
        <strain evidence="5">LCB_4</strain>
    </source>
</reference>
<evidence type="ECO:0000256" key="2">
    <source>
        <dbReference type="ARBA" id="ARBA00008088"/>
    </source>
</evidence>
<evidence type="ECO:0000256" key="4">
    <source>
        <dbReference type="HAMAP-Rule" id="MF_00170"/>
    </source>
</evidence>
<dbReference type="FunFam" id="3.40.50.1360:FF:000001">
    <property type="entry name" value="Ribose-5-phosphate isomerase A"/>
    <property type="match status" value="1"/>
</dbReference>
<comment type="pathway">
    <text evidence="4">Carbohydrate degradation; pentose phosphate pathway; D-ribose 5-phosphate from D-ribulose 5-phosphate (non-oxidative stage): step 1/1.</text>
</comment>
<dbReference type="GO" id="GO:0005829">
    <property type="term" value="C:cytosol"/>
    <property type="evidence" value="ECO:0007669"/>
    <property type="project" value="TreeGrafter"/>
</dbReference>
<dbReference type="FunFam" id="3.30.70.260:FF:000018">
    <property type="entry name" value="Ribose-5-phosphate isomerase A"/>
    <property type="match status" value="1"/>
</dbReference>
<dbReference type="Gene3D" id="3.40.50.1360">
    <property type="match status" value="1"/>
</dbReference>
<gene>
    <name evidence="4 5" type="primary">rpiA</name>
    <name evidence="5" type="ORF">OdinLCB4_003580</name>
</gene>
<dbReference type="NCBIfam" id="TIGR00021">
    <property type="entry name" value="rpiA"/>
    <property type="match status" value="1"/>
</dbReference>
<dbReference type="Gene3D" id="3.30.70.260">
    <property type="match status" value="1"/>
</dbReference>
<feature type="binding site" evidence="4">
    <location>
        <position position="124"/>
    </location>
    <ligand>
        <name>substrate</name>
    </ligand>
</feature>
<feature type="binding site" evidence="4">
    <location>
        <begin position="28"/>
        <end position="31"/>
    </location>
    <ligand>
        <name>substrate</name>
    </ligand>
</feature>
<dbReference type="Proteomes" id="UP000186851">
    <property type="component" value="Chromosome"/>
</dbReference>
<evidence type="ECO:0000256" key="3">
    <source>
        <dbReference type="ARBA" id="ARBA00023235"/>
    </source>
</evidence>
<dbReference type="EMBL" id="CP091871">
    <property type="protein sequence ID" value="WEU40993.1"/>
    <property type="molecule type" value="Genomic_DNA"/>
</dbReference>
<dbReference type="InterPro" id="IPR037171">
    <property type="entry name" value="NagB/RpiA_transferase-like"/>
</dbReference>
<accession>A0AAF0D3G3</accession>
<feature type="binding site" evidence="4">
    <location>
        <begin position="84"/>
        <end position="87"/>
    </location>
    <ligand>
        <name>substrate</name>
    </ligand>
</feature>
<dbReference type="KEGG" id="oyw:OdinLCB4_003580"/>
<comment type="subunit">
    <text evidence="4">Homodimer.</text>
</comment>
<dbReference type="GO" id="GO:0009052">
    <property type="term" value="P:pentose-phosphate shunt, non-oxidative branch"/>
    <property type="evidence" value="ECO:0007669"/>
    <property type="project" value="UniProtKB-UniRule"/>
</dbReference>
<dbReference type="CDD" id="cd01398">
    <property type="entry name" value="RPI_A"/>
    <property type="match status" value="1"/>
</dbReference>
<dbReference type="AlphaFoldDB" id="A0AAF0D3G3"/>
<dbReference type="SUPFAM" id="SSF100950">
    <property type="entry name" value="NagB/RpiA/CoA transferase-like"/>
    <property type="match status" value="1"/>
</dbReference>
<dbReference type="PANTHER" id="PTHR11934">
    <property type="entry name" value="RIBOSE-5-PHOSPHATE ISOMERASE"/>
    <property type="match status" value="1"/>
</dbReference>
<evidence type="ECO:0000313" key="5">
    <source>
        <dbReference type="EMBL" id="WEU40993.1"/>
    </source>
</evidence>
<protein>
    <recommendedName>
        <fullName evidence="4">Ribose-5-phosphate isomerase A</fullName>
        <ecNumber evidence="4">5.3.1.6</ecNumber>
    </recommendedName>
    <alternativeName>
        <fullName evidence="4">Phosphoriboisomerase A</fullName>
        <shortName evidence="4">PRI</shortName>
    </alternativeName>
</protein>
<dbReference type="InterPro" id="IPR020672">
    <property type="entry name" value="Ribose5P_isomerase_typA_subgr"/>
</dbReference>
<dbReference type="EC" id="5.3.1.6" evidence="4"/>
<proteinExistence type="inferred from homology"/>
<comment type="similarity">
    <text evidence="2 4">Belongs to the ribose 5-phosphate isomerase family.</text>
</comment>
<dbReference type="SUPFAM" id="SSF75445">
    <property type="entry name" value="D-ribose-5-phosphate isomerase (RpiA), lid domain"/>
    <property type="match status" value="1"/>
</dbReference>
<reference evidence="5" key="1">
    <citation type="journal article" date="2017" name="Nature">
        <title>Asgard archaea illuminate the origin of eukaryotic cellular complexity.</title>
        <authorList>
            <person name="Zaremba-Niedzwiedzka K."/>
            <person name="Caceres E.F."/>
            <person name="Saw J.H."/>
            <person name="Backstrom D."/>
            <person name="Juzokaite L."/>
            <person name="Vancaester E."/>
            <person name="Seitz K.W."/>
            <person name="Anantharaman K."/>
            <person name="Starnawski P."/>
            <person name="Kjeldsen K.U."/>
            <person name="Scott M.B."/>
            <person name="Nunoura T."/>
            <person name="Banfield J.F."/>
            <person name="Schramm A."/>
            <person name="Baker B.J."/>
            <person name="Spang A."/>
            <person name="Ettema T.J.G."/>
        </authorList>
    </citation>
    <scope>NUCLEOTIDE SEQUENCE</scope>
    <source>
        <strain evidence="5">LCB_4</strain>
    </source>
</reference>
<name>A0AAF0D3G3_ODILC</name>
<dbReference type="Pfam" id="PF06026">
    <property type="entry name" value="Rib_5-P_isom_A"/>
    <property type="match status" value="1"/>
</dbReference>
<keyword evidence="3 4" id="KW-0413">Isomerase</keyword>
<comment type="function">
    <text evidence="4">Catalyzes the reversible conversion of ribose-5-phosphate to ribulose 5-phosphate.</text>
</comment>
<evidence type="ECO:0000313" key="6">
    <source>
        <dbReference type="Proteomes" id="UP000186851"/>
    </source>
</evidence>
<comment type="catalytic activity">
    <reaction evidence="1 4">
        <text>aldehydo-D-ribose 5-phosphate = D-ribulose 5-phosphate</text>
        <dbReference type="Rhea" id="RHEA:14657"/>
        <dbReference type="ChEBI" id="CHEBI:58121"/>
        <dbReference type="ChEBI" id="CHEBI:58273"/>
        <dbReference type="EC" id="5.3.1.6"/>
    </reaction>
</comment>
<dbReference type="GO" id="GO:0004751">
    <property type="term" value="F:ribose-5-phosphate isomerase activity"/>
    <property type="evidence" value="ECO:0007669"/>
    <property type="project" value="UniProtKB-UniRule"/>
</dbReference>
<organism evidence="5 6">
    <name type="scientific">Odinarchaeota yellowstonii (strain LCB_4)</name>
    <dbReference type="NCBI Taxonomy" id="1841599"/>
    <lineage>
        <taxon>Archaea</taxon>
        <taxon>Promethearchaeati</taxon>
        <taxon>Candidatus Odinarchaeota</taxon>
        <taxon>Candidatus Odinarchaeia</taxon>
        <taxon>Candidatus Odinarchaeales</taxon>
        <taxon>Candidatus Odinarchaeaceae</taxon>
        <taxon>Candidatus Odinarchaeum</taxon>
    </lineage>
</organism>
<evidence type="ECO:0000256" key="1">
    <source>
        <dbReference type="ARBA" id="ARBA00001713"/>
    </source>
</evidence>
<dbReference type="HAMAP" id="MF_00170">
    <property type="entry name" value="Rib_5P_isom_A"/>
    <property type="match status" value="1"/>
</dbReference>
<dbReference type="NCBIfam" id="NF001924">
    <property type="entry name" value="PRK00702.1"/>
    <property type="match status" value="1"/>
</dbReference>
<sequence length="236" mass="25932">MSFEHEKELVGRRAAELVEDGQVIGVGSGTTISYFIKYLGERCRNEGLKILAVPSSYQSYFELIKAGVALTTLDEHNILDLTIDGADEADEELNLIKGGGGALTQEKIIGTYTKKLIILIDSSKLVKKLGRSPIPVEVLPKALSPVYKKIELLGGKPEVRMAKRKLGPVITDNGNFILDCKFEELNDLEDLNIKIKMLPGVVETGLFIGLTDKILVGKEGSVIEKVKQRARPDLNR</sequence>
<feature type="active site" description="Proton acceptor" evidence="4">
    <location>
        <position position="106"/>
    </location>
</feature>
<dbReference type="InterPro" id="IPR004788">
    <property type="entry name" value="Ribose5P_isomerase_type_A"/>
</dbReference>
<dbReference type="PANTHER" id="PTHR11934:SF0">
    <property type="entry name" value="RIBOSE-5-PHOSPHATE ISOMERASE"/>
    <property type="match status" value="1"/>
</dbReference>